<organism evidence="2 3">
    <name type="scientific">Actinoplanes aureus</name>
    <dbReference type="NCBI Taxonomy" id="2792083"/>
    <lineage>
        <taxon>Bacteria</taxon>
        <taxon>Bacillati</taxon>
        <taxon>Actinomycetota</taxon>
        <taxon>Actinomycetes</taxon>
        <taxon>Micromonosporales</taxon>
        <taxon>Micromonosporaceae</taxon>
        <taxon>Actinoplanes</taxon>
    </lineage>
</organism>
<name>A0A931FZB0_9ACTN</name>
<dbReference type="Proteomes" id="UP000598146">
    <property type="component" value="Unassembled WGS sequence"/>
</dbReference>
<accession>A0A931FZB0</accession>
<feature type="transmembrane region" description="Helical" evidence="1">
    <location>
        <begin position="12"/>
        <end position="35"/>
    </location>
</feature>
<keyword evidence="3" id="KW-1185">Reference proteome</keyword>
<comment type="caution">
    <text evidence="2">The sequence shown here is derived from an EMBL/GenBank/DDBJ whole genome shotgun (WGS) entry which is preliminary data.</text>
</comment>
<dbReference type="EMBL" id="JADQTO010000011">
    <property type="protein sequence ID" value="MBG0564567.1"/>
    <property type="molecule type" value="Genomic_DNA"/>
</dbReference>
<keyword evidence="1" id="KW-0812">Transmembrane</keyword>
<reference evidence="2" key="1">
    <citation type="submission" date="2020-11" db="EMBL/GenBank/DDBJ databases">
        <title>Isolation and identification of active actinomycetes.</title>
        <authorList>
            <person name="Sun X."/>
        </authorList>
    </citation>
    <scope>NUCLEOTIDE SEQUENCE</scope>
    <source>
        <strain evidence="2">NEAU-A11</strain>
    </source>
</reference>
<gene>
    <name evidence="2" type="ORF">I4J89_24265</name>
</gene>
<dbReference type="RefSeq" id="WP_196416341.1">
    <property type="nucleotide sequence ID" value="NZ_JADQTO010000011.1"/>
</dbReference>
<evidence type="ECO:0000313" key="3">
    <source>
        <dbReference type="Proteomes" id="UP000598146"/>
    </source>
</evidence>
<feature type="transmembrane region" description="Helical" evidence="1">
    <location>
        <begin position="55"/>
        <end position="77"/>
    </location>
</feature>
<keyword evidence="1" id="KW-0472">Membrane</keyword>
<evidence type="ECO:0000256" key="1">
    <source>
        <dbReference type="SAM" id="Phobius"/>
    </source>
</evidence>
<keyword evidence="1" id="KW-1133">Transmembrane helix</keyword>
<dbReference type="AlphaFoldDB" id="A0A931FZB0"/>
<protein>
    <submittedName>
        <fullName evidence="2">Uncharacterized protein</fullName>
    </submittedName>
</protein>
<sequence>MHNLQLALDGAWKVLLASLILGAGLPALFALGVRSMAYGTGGEVSGGSPHRTGTIVGYVCFGIVLLGVLLGLTYIVATGLGKTLSFENVIPTLVDKS</sequence>
<evidence type="ECO:0000313" key="2">
    <source>
        <dbReference type="EMBL" id="MBG0564567.1"/>
    </source>
</evidence>
<proteinExistence type="predicted"/>